<proteinExistence type="predicted"/>
<name>A0ACB8UTX8_9EURO</name>
<accession>A0ACB8UTX8</accession>
<evidence type="ECO:0000313" key="1">
    <source>
        <dbReference type="EMBL" id="KAI2384963.1"/>
    </source>
</evidence>
<feature type="non-terminal residue" evidence="1">
    <location>
        <position position="159"/>
    </location>
</feature>
<sequence length="159" mass="15788">MPTAGDAAAPALLTHDAVDAAPALASSSSTLSECESFAAPTVSTNHHPHSAAGSSSHRALPAADPARAAPPDPAAPTATTSTTTTATATATMPARKHDAPATPPGATALQPQPDAKPRRVRKRKDADAKDDTPHVKPRRGRAAKDKPAVAAPAAPAAAA</sequence>
<organism evidence="1">
    <name type="scientific">Ophidiomyces ophidiicola</name>
    <dbReference type="NCBI Taxonomy" id="1387563"/>
    <lineage>
        <taxon>Eukaryota</taxon>
        <taxon>Fungi</taxon>
        <taxon>Dikarya</taxon>
        <taxon>Ascomycota</taxon>
        <taxon>Pezizomycotina</taxon>
        <taxon>Eurotiomycetes</taxon>
        <taxon>Eurotiomycetidae</taxon>
        <taxon>Onygenales</taxon>
        <taxon>Onygenaceae</taxon>
        <taxon>Ophidiomyces</taxon>
    </lineage>
</organism>
<protein>
    <submittedName>
        <fullName evidence="1">Uncharacterized protein</fullName>
    </submittedName>
</protein>
<reference evidence="1" key="1">
    <citation type="journal article" date="2022" name="bioRxiv">
        <title>Population genetic analysis of Ophidiomyces ophidiicola, the causative agent of snake fungal disease, indicates recent introductions to the USA.</title>
        <authorList>
            <person name="Ladner J.T."/>
            <person name="Palmer J.M."/>
            <person name="Ettinger C.L."/>
            <person name="Stajich J.E."/>
            <person name="Farrell T.M."/>
            <person name="Glorioso B.M."/>
            <person name="Lawson B."/>
            <person name="Price S.J."/>
            <person name="Stengle A.G."/>
            <person name="Grear D.A."/>
            <person name="Lorch J.M."/>
        </authorList>
    </citation>
    <scope>NUCLEOTIDE SEQUENCE</scope>
    <source>
        <strain evidence="1">NWHC 24266-5</strain>
    </source>
</reference>
<comment type="caution">
    <text evidence="1">The sequence shown here is derived from an EMBL/GenBank/DDBJ whole genome shotgun (WGS) entry which is preliminary data.</text>
</comment>
<dbReference type="EMBL" id="JALBCA010000065">
    <property type="protein sequence ID" value="KAI2384963.1"/>
    <property type="molecule type" value="Genomic_DNA"/>
</dbReference>
<gene>
    <name evidence="1" type="ORF">LOY88_004386</name>
</gene>